<keyword evidence="4" id="KW-1277">Toxin-antitoxin system</keyword>
<protein>
    <recommendedName>
        <fullName evidence="2">Toxin CcdB</fullName>
    </recommendedName>
    <alternativeName>
        <fullName evidence="8">Cytotoxic protein CcdB</fullName>
    </alternativeName>
    <alternativeName>
        <fullName evidence="7">Protein LetD</fullName>
    </alternativeName>
</protein>
<dbReference type="Pfam" id="PF01845">
    <property type="entry name" value="CcdB"/>
    <property type="match status" value="1"/>
</dbReference>
<dbReference type="Proteomes" id="UP001177527">
    <property type="component" value="Chromosome"/>
</dbReference>
<evidence type="ECO:0000256" key="7">
    <source>
        <dbReference type="ARBA" id="ARBA00029628"/>
    </source>
</evidence>
<dbReference type="GO" id="GO:0006276">
    <property type="term" value="P:plasmid maintenance"/>
    <property type="evidence" value="ECO:0007669"/>
    <property type="project" value="InterPro"/>
</dbReference>
<comment type="similarity">
    <text evidence="1">Belongs to the CcdB toxin family.</text>
</comment>
<proteinExistence type="inferred from homology"/>
<name>A0AA95FYT3_KLUIN</name>
<dbReference type="AlphaFoldDB" id="A0AA95FYT3"/>
<reference evidence="9" key="1">
    <citation type="submission" date="2023-04" db="EMBL/GenBank/DDBJ databases">
        <title>APH(3)-Id, a novel chromosomal aminoglycoside phosphotransferase, identified from an environmental isolate of Kluyvera intermedia DW18.</title>
        <authorList>
            <person name="Sha Y."/>
        </authorList>
    </citation>
    <scope>NUCLEOTIDE SEQUENCE</scope>
    <source>
        <strain evidence="9">DW18</strain>
    </source>
</reference>
<dbReference type="InterPro" id="IPR011067">
    <property type="entry name" value="Plasmid_toxin/cell-grow_inhib"/>
</dbReference>
<evidence type="ECO:0000256" key="3">
    <source>
        <dbReference type="ARBA" id="ARBA00022491"/>
    </source>
</evidence>
<dbReference type="InterPro" id="IPR002712">
    <property type="entry name" value="CcdB"/>
</dbReference>
<keyword evidence="5" id="KW-0805">Transcription regulation</keyword>
<dbReference type="EMBL" id="CP123488">
    <property type="protein sequence ID" value="WGL55990.1"/>
    <property type="molecule type" value="Genomic_DNA"/>
</dbReference>
<gene>
    <name evidence="9" type="ORF">QBD33_20680</name>
</gene>
<keyword evidence="6" id="KW-0804">Transcription</keyword>
<evidence type="ECO:0000256" key="6">
    <source>
        <dbReference type="ARBA" id="ARBA00023163"/>
    </source>
</evidence>
<keyword evidence="3" id="KW-0678">Repressor</keyword>
<evidence type="ECO:0000256" key="1">
    <source>
        <dbReference type="ARBA" id="ARBA00005230"/>
    </source>
</evidence>
<accession>A0AA95FYT3</accession>
<dbReference type="RefSeq" id="WP_280556734.1">
    <property type="nucleotide sequence ID" value="NZ_CP123488.1"/>
</dbReference>
<evidence type="ECO:0000256" key="5">
    <source>
        <dbReference type="ARBA" id="ARBA00023015"/>
    </source>
</evidence>
<organism evidence="9 10">
    <name type="scientific">Kluyvera intermedia</name>
    <name type="common">Enterobacter intermedius</name>
    <dbReference type="NCBI Taxonomy" id="61648"/>
    <lineage>
        <taxon>Bacteria</taxon>
        <taxon>Pseudomonadati</taxon>
        <taxon>Pseudomonadota</taxon>
        <taxon>Gammaproteobacteria</taxon>
        <taxon>Enterobacterales</taxon>
        <taxon>Enterobacteriaceae</taxon>
        <taxon>Kluyvera</taxon>
    </lineage>
</organism>
<evidence type="ECO:0000256" key="4">
    <source>
        <dbReference type="ARBA" id="ARBA00022649"/>
    </source>
</evidence>
<dbReference type="GO" id="GO:0008657">
    <property type="term" value="F:DNA topoisomerase type II (double strand cut, ATP-hydrolyzing) inhibitor activity"/>
    <property type="evidence" value="ECO:0007669"/>
    <property type="project" value="InterPro"/>
</dbReference>
<dbReference type="SUPFAM" id="SSF50118">
    <property type="entry name" value="Cell growth inhibitor/plasmid maintenance toxic component"/>
    <property type="match status" value="1"/>
</dbReference>
<evidence type="ECO:0000256" key="2">
    <source>
        <dbReference type="ARBA" id="ARBA00015075"/>
    </source>
</evidence>
<sequence length="105" mass="11469">MEQYCAYENRGKGKNAYPYLINLQHLVANVLKHVLVAPVVALKQLPGGIPPAKVCPVVTISGQPFVVMAHMMAGIPVKELGERVADLQTNKNVLRDAVDFILNGY</sequence>
<dbReference type="Gene3D" id="2.30.30.110">
    <property type="match status" value="1"/>
</dbReference>
<evidence type="ECO:0000313" key="10">
    <source>
        <dbReference type="Proteomes" id="UP001177527"/>
    </source>
</evidence>
<evidence type="ECO:0000256" key="8">
    <source>
        <dbReference type="ARBA" id="ARBA00033135"/>
    </source>
</evidence>
<evidence type="ECO:0000313" key="9">
    <source>
        <dbReference type="EMBL" id="WGL55990.1"/>
    </source>
</evidence>